<protein>
    <recommendedName>
        <fullName evidence="4">TLC domain-containing protein</fullName>
    </recommendedName>
</protein>
<feature type="transmembrane region" description="Helical" evidence="1">
    <location>
        <begin position="24"/>
        <end position="41"/>
    </location>
</feature>
<keyword evidence="1" id="KW-0472">Membrane</keyword>
<sequence>MSEIAIILQVQKFWSDYYNVDTNWYAFWFPFGLWLSCWLYATVSKKDYGRWGSLHTLHHVGAITLGSLSLYYNDDLVFNERNGILWSLSYFIIDIIDTLKSGHVLYAAHGVMALILGLLNFHLPILRTLRMNSKASYIETSSLLMVPVKKYRKPWLFGIFAVVFTLCRMVWVPFMAKDLIDEGLEYTHPVLILLMLFYLLQIWWWIKIVRIAIKGDNKKSEDENKKKE</sequence>
<keyword evidence="1" id="KW-0812">Transmembrane</keyword>
<accession>A0A1E7F6Q9</accession>
<gene>
    <name evidence="2" type="ORF">FRACYDRAFT_189616</name>
</gene>
<keyword evidence="3" id="KW-1185">Reference proteome</keyword>
<dbReference type="Proteomes" id="UP000095751">
    <property type="component" value="Unassembled WGS sequence"/>
</dbReference>
<proteinExistence type="predicted"/>
<dbReference type="InParanoid" id="A0A1E7F6Q9"/>
<keyword evidence="1" id="KW-1133">Transmembrane helix</keyword>
<feature type="transmembrane region" description="Helical" evidence="1">
    <location>
        <begin position="155"/>
        <end position="174"/>
    </location>
</feature>
<dbReference type="AlphaFoldDB" id="A0A1E7F6Q9"/>
<dbReference type="KEGG" id="fcy:FRACYDRAFT_189616"/>
<name>A0A1E7F6Q9_9STRA</name>
<feature type="transmembrane region" description="Helical" evidence="1">
    <location>
        <begin position="53"/>
        <end position="72"/>
    </location>
</feature>
<dbReference type="OrthoDB" id="40222at2759"/>
<organism evidence="2 3">
    <name type="scientific">Fragilariopsis cylindrus CCMP1102</name>
    <dbReference type="NCBI Taxonomy" id="635003"/>
    <lineage>
        <taxon>Eukaryota</taxon>
        <taxon>Sar</taxon>
        <taxon>Stramenopiles</taxon>
        <taxon>Ochrophyta</taxon>
        <taxon>Bacillariophyta</taxon>
        <taxon>Bacillariophyceae</taxon>
        <taxon>Bacillariophycidae</taxon>
        <taxon>Bacillariales</taxon>
        <taxon>Bacillariaceae</taxon>
        <taxon>Fragilariopsis</taxon>
    </lineage>
</organism>
<evidence type="ECO:0000256" key="1">
    <source>
        <dbReference type="SAM" id="Phobius"/>
    </source>
</evidence>
<reference evidence="2 3" key="1">
    <citation type="submission" date="2016-09" db="EMBL/GenBank/DDBJ databases">
        <title>Extensive genetic diversity and differential bi-allelic expression allows diatom success in the polar Southern Ocean.</title>
        <authorList>
            <consortium name="DOE Joint Genome Institute"/>
            <person name="Mock T."/>
            <person name="Otillar R.P."/>
            <person name="Strauss J."/>
            <person name="Dupont C."/>
            <person name="Frickenhaus S."/>
            <person name="Maumus F."/>
            <person name="Mcmullan M."/>
            <person name="Sanges R."/>
            <person name="Schmutz J."/>
            <person name="Toseland A."/>
            <person name="Valas R."/>
            <person name="Veluchamy A."/>
            <person name="Ward B.J."/>
            <person name="Allen A."/>
            <person name="Barry K."/>
            <person name="Falciatore A."/>
            <person name="Ferrante M."/>
            <person name="Fortunato A.E."/>
            <person name="Gloeckner G."/>
            <person name="Gruber A."/>
            <person name="Hipkin R."/>
            <person name="Janech M."/>
            <person name="Kroth P."/>
            <person name="Leese F."/>
            <person name="Lindquist E."/>
            <person name="Lyon B.R."/>
            <person name="Martin J."/>
            <person name="Mayer C."/>
            <person name="Parker M."/>
            <person name="Quesneville H."/>
            <person name="Raymond J."/>
            <person name="Uhlig C."/>
            <person name="Valentin K.U."/>
            <person name="Worden A.Z."/>
            <person name="Armbrust E.V."/>
            <person name="Bowler C."/>
            <person name="Green B."/>
            <person name="Moulton V."/>
            <person name="Van Oosterhout C."/>
            <person name="Grigoriev I."/>
        </authorList>
    </citation>
    <scope>NUCLEOTIDE SEQUENCE [LARGE SCALE GENOMIC DNA]</scope>
    <source>
        <strain evidence="2 3">CCMP1102</strain>
    </source>
</reference>
<evidence type="ECO:0000313" key="2">
    <source>
        <dbReference type="EMBL" id="OEU13836.1"/>
    </source>
</evidence>
<feature type="transmembrane region" description="Helical" evidence="1">
    <location>
        <begin position="186"/>
        <end position="206"/>
    </location>
</feature>
<feature type="transmembrane region" description="Helical" evidence="1">
    <location>
        <begin position="104"/>
        <end position="126"/>
    </location>
</feature>
<dbReference type="EMBL" id="KV784361">
    <property type="protein sequence ID" value="OEU13836.1"/>
    <property type="molecule type" value="Genomic_DNA"/>
</dbReference>
<evidence type="ECO:0000313" key="3">
    <source>
        <dbReference type="Proteomes" id="UP000095751"/>
    </source>
</evidence>
<evidence type="ECO:0008006" key="4">
    <source>
        <dbReference type="Google" id="ProtNLM"/>
    </source>
</evidence>